<dbReference type="RefSeq" id="WP_269332509.1">
    <property type="nucleotide sequence ID" value="NZ_JAMZFT010000002.1"/>
</dbReference>
<dbReference type="AlphaFoldDB" id="A0A9J6PKF5"/>
<keyword evidence="1" id="KW-0285">Flavoprotein</keyword>
<evidence type="ECO:0000256" key="1">
    <source>
        <dbReference type="ARBA" id="ARBA00022630"/>
    </source>
</evidence>
<comment type="caution">
    <text evidence="4">The sequence shown here is derived from an EMBL/GenBank/DDBJ whole genome shotgun (WGS) entry which is preliminary data.</text>
</comment>
<dbReference type="Gene3D" id="3.20.20.70">
    <property type="entry name" value="Aldolase class I"/>
    <property type="match status" value="1"/>
</dbReference>
<dbReference type="InterPro" id="IPR013785">
    <property type="entry name" value="Aldolase_TIM"/>
</dbReference>
<keyword evidence="2" id="KW-0288">FMN</keyword>
<dbReference type="GO" id="GO:0018580">
    <property type="term" value="F:nitronate monooxygenase activity"/>
    <property type="evidence" value="ECO:0007669"/>
    <property type="project" value="InterPro"/>
</dbReference>
<dbReference type="Proteomes" id="UP001055804">
    <property type="component" value="Unassembled WGS sequence"/>
</dbReference>
<dbReference type="InterPro" id="IPR004136">
    <property type="entry name" value="NMO"/>
</dbReference>
<dbReference type="PANTHER" id="PTHR32332">
    <property type="entry name" value="2-NITROPROPANE DIOXYGENASE"/>
    <property type="match status" value="1"/>
</dbReference>
<dbReference type="CDD" id="cd04730">
    <property type="entry name" value="NPD_like"/>
    <property type="match status" value="1"/>
</dbReference>
<name>A0A9J6PKF5_9PROT</name>
<keyword evidence="3" id="KW-0560">Oxidoreductase</keyword>
<protein>
    <submittedName>
        <fullName evidence="4">Nitronate monooxygenase</fullName>
    </submittedName>
</protein>
<dbReference type="PANTHER" id="PTHR32332:SF31">
    <property type="entry name" value="2-NITROPROPANE DIOXYGENASE FAMILY, PUTATIVE (AFU_ORTHOLOGUE AFUA_2G09850)-RELATED"/>
    <property type="match status" value="1"/>
</dbReference>
<sequence>MIRTRLTERFGLDHPIVSAPMALVSGGRLAAAVSNAGGLGLIGGGYAGMLGGEPDLGAEFAAAGNARVGVGFIVWALDRAPSLLDEALMHRPRCLFLSFGDARPFARKAEDAGVPVICQVQTLAQAEEALDLGAAAVVAQGTEAGGHGGQRATLPFVPEVADLVARRAPGTLVLAAGGIGDGRGLAAALMLGADGAVVGSRFWASREALTPDAMVARAQGASGDDTVRTTAVDALRGVDWPAQYSYRMLKNRLTEEWAGRESEARAAFGSLRAAYDKARAEGDLDTVAVVVGEVAGLIADRPPAAAVLARMVEEAEAAMQDGAARIV</sequence>
<evidence type="ECO:0000256" key="3">
    <source>
        <dbReference type="ARBA" id="ARBA00023002"/>
    </source>
</evidence>
<dbReference type="SUPFAM" id="SSF51412">
    <property type="entry name" value="Inosine monophosphate dehydrogenase (IMPDH)"/>
    <property type="match status" value="1"/>
</dbReference>
<dbReference type="EMBL" id="JAMZFT010000002">
    <property type="protein sequence ID" value="MCP1336554.1"/>
    <property type="molecule type" value="Genomic_DNA"/>
</dbReference>
<gene>
    <name evidence="4" type="ORF">NJQ99_09060</name>
</gene>
<keyword evidence="4" id="KW-0503">Monooxygenase</keyword>
<organism evidence="4 5">
    <name type="scientific">Futiania mangrovi</name>
    <dbReference type="NCBI Taxonomy" id="2959716"/>
    <lineage>
        <taxon>Bacteria</taxon>
        <taxon>Pseudomonadati</taxon>
        <taxon>Pseudomonadota</taxon>
        <taxon>Alphaproteobacteria</taxon>
        <taxon>Futianiales</taxon>
        <taxon>Futianiaceae</taxon>
        <taxon>Futiania</taxon>
    </lineage>
</organism>
<reference evidence="4" key="1">
    <citation type="submission" date="2022-06" db="EMBL/GenBank/DDBJ databases">
        <title>Isolation and Genomics of Futiania mangrovii gen. nov., sp. nov., a Rare and Metabolically-versatile member in the Class Alphaproteobacteria.</title>
        <authorList>
            <person name="Liu L."/>
            <person name="Huang W.-C."/>
            <person name="Pan J."/>
            <person name="Li J."/>
            <person name="Huang Y."/>
            <person name="Du H."/>
            <person name="Liu Y."/>
            <person name="Li M."/>
        </authorList>
    </citation>
    <scope>NUCLEOTIDE SEQUENCE</scope>
    <source>
        <strain evidence="4">FT118</strain>
    </source>
</reference>
<keyword evidence="5" id="KW-1185">Reference proteome</keyword>
<evidence type="ECO:0000313" key="5">
    <source>
        <dbReference type="Proteomes" id="UP001055804"/>
    </source>
</evidence>
<accession>A0A9J6PKF5</accession>
<evidence type="ECO:0000313" key="4">
    <source>
        <dbReference type="EMBL" id="MCP1336554.1"/>
    </source>
</evidence>
<proteinExistence type="predicted"/>
<dbReference type="Pfam" id="PF03060">
    <property type="entry name" value="NMO"/>
    <property type="match status" value="2"/>
</dbReference>
<evidence type="ECO:0000256" key="2">
    <source>
        <dbReference type="ARBA" id="ARBA00022643"/>
    </source>
</evidence>